<dbReference type="InterPro" id="IPR029063">
    <property type="entry name" value="SAM-dependent_MTases_sf"/>
</dbReference>
<keyword evidence="2" id="KW-0808">Transferase</keyword>
<reference evidence="5 6" key="1">
    <citation type="journal article" date="2021" name="Sci. Rep.">
        <title>The distribution of antibiotic resistance genes in chicken gut microbiota commensals.</title>
        <authorList>
            <person name="Juricova H."/>
            <person name="Matiasovicova J."/>
            <person name="Kubasova T."/>
            <person name="Cejkova D."/>
            <person name="Rychlik I."/>
        </authorList>
    </citation>
    <scope>NUCLEOTIDE SEQUENCE [LARGE SCALE GENOMIC DNA]</scope>
    <source>
        <strain evidence="5 6">An829</strain>
    </source>
</reference>
<dbReference type="Gene3D" id="3.40.50.150">
    <property type="entry name" value="Vaccinia Virus protein VP39"/>
    <property type="match status" value="1"/>
</dbReference>
<evidence type="ECO:0000256" key="1">
    <source>
        <dbReference type="ARBA" id="ARBA00022603"/>
    </source>
</evidence>
<dbReference type="SMART" id="SM00981">
    <property type="entry name" value="THUMP"/>
    <property type="match status" value="1"/>
</dbReference>
<dbReference type="EMBL" id="JACJJC010000005">
    <property type="protein sequence ID" value="MBM6703752.1"/>
    <property type="molecule type" value="Genomic_DNA"/>
</dbReference>
<dbReference type="Gene3D" id="3.30.2130.30">
    <property type="match status" value="1"/>
</dbReference>
<dbReference type="RefSeq" id="WP_205102227.1">
    <property type="nucleotide sequence ID" value="NZ_JACJJC010000005.1"/>
</dbReference>
<dbReference type="PROSITE" id="PS00092">
    <property type="entry name" value="N6_MTASE"/>
    <property type="match status" value="1"/>
</dbReference>
<proteinExistence type="predicted"/>
<dbReference type="SUPFAM" id="SSF53335">
    <property type="entry name" value="S-adenosyl-L-methionine-dependent methyltransferases"/>
    <property type="match status" value="1"/>
</dbReference>
<dbReference type="Pfam" id="PF02926">
    <property type="entry name" value="THUMP"/>
    <property type="match status" value="1"/>
</dbReference>
<dbReference type="InterPro" id="IPR054170">
    <property type="entry name" value="RlmL_1st"/>
</dbReference>
<name>A0ABS2DRI0_9BURK</name>
<protein>
    <submittedName>
        <fullName evidence="5">Class I SAM-dependent RNA methyltransferase</fullName>
    </submittedName>
</protein>
<comment type="caution">
    <text evidence="5">The sequence shown here is derived from an EMBL/GenBank/DDBJ whole genome shotgun (WGS) entry which is preliminary data.</text>
</comment>
<organism evidence="5 6">
    <name type="scientific">Sutterella massiliensis</name>
    <dbReference type="NCBI Taxonomy" id="1816689"/>
    <lineage>
        <taxon>Bacteria</taxon>
        <taxon>Pseudomonadati</taxon>
        <taxon>Pseudomonadota</taxon>
        <taxon>Betaproteobacteria</taxon>
        <taxon>Burkholderiales</taxon>
        <taxon>Sutterellaceae</taxon>
        <taxon>Sutterella</taxon>
    </lineage>
</organism>
<evidence type="ECO:0000256" key="2">
    <source>
        <dbReference type="ARBA" id="ARBA00022679"/>
    </source>
</evidence>
<dbReference type="InterPro" id="IPR004114">
    <property type="entry name" value="THUMP_dom"/>
</dbReference>
<dbReference type="InterPro" id="IPR053943">
    <property type="entry name" value="RlmKL-like_Mtase_CS"/>
</dbReference>
<dbReference type="PANTHER" id="PTHR47313">
    <property type="entry name" value="RIBOSOMAL RNA LARGE SUBUNIT METHYLTRANSFERASE K/L"/>
    <property type="match status" value="1"/>
</dbReference>
<keyword evidence="3" id="KW-0694">RNA-binding</keyword>
<keyword evidence="1 5" id="KW-0489">Methyltransferase</keyword>
<evidence type="ECO:0000256" key="3">
    <source>
        <dbReference type="PROSITE-ProRule" id="PRU00529"/>
    </source>
</evidence>
<dbReference type="Proteomes" id="UP000715095">
    <property type="component" value="Unassembled WGS sequence"/>
</dbReference>
<dbReference type="Pfam" id="PF01170">
    <property type="entry name" value="UPF0020"/>
    <property type="match status" value="1"/>
</dbReference>
<sequence>MPAFSFYAVCPFGLETLLADEILALGADPDLVRPGRGGVQFAGDTGLAMAACLHSRLASRILMRVAHAEYWDSRDVYDIARSTKWERWFGPDVTLRIDTSATRCPLESIDFAALRIKDAICDRFRELAGRRPSVDRRTPDVRIVAHFTYDRVSLFLDLAGEALFKRGWRLTHGEAPLKENLAAGLLLLSEWRPEMPLVDPFCGSGTIAIEAARIAINYAPGLDRSFAFENLEGFDRSLWTEMLEDARAAVNPHAEVLIRASDISSIVVEKALENADRAGLGKLLDDGRLSFTQGDAREVVPPELPEGFEPGLVIANPPYGEQSNPKSASIQSMMGHVAANLKQHYAGWRAWMLSSDRTLPSQMRLKPSRKVVLFNGPLECRFFRFDMVAGSNRREKKTQTNDAE</sequence>
<gene>
    <name evidence="5" type="ORF">H6A60_04520</name>
</gene>
<evidence type="ECO:0000259" key="4">
    <source>
        <dbReference type="PROSITE" id="PS51165"/>
    </source>
</evidence>
<dbReference type="GO" id="GO:0032259">
    <property type="term" value="P:methylation"/>
    <property type="evidence" value="ECO:0007669"/>
    <property type="project" value="UniProtKB-KW"/>
</dbReference>
<dbReference type="InterPro" id="IPR000241">
    <property type="entry name" value="RlmKL-like_Mtase"/>
</dbReference>
<dbReference type="PROSITE" id="PS51165">
    <property type="entry name" value="THUMP"/>
    <property type="match status" value="1"/>
</dbReference>
<evidence type="ECO:0000313" key="5">
    <source>
        <dbReference type="EMBL" id="MBM6703752.1"/>
    </source>
</evidence>
<accession>A0ABS2DRI0</accession>
<dbReference type="GO" id="GO:0008168">
    <property type="term" value="F:methyltransferase activity"/>
    <property type="evidence" value="ECO:0007669"/>
    <property type="project" value="UniProtKB-KW"/>
</dbReference>
<keyword evidence="6" id="KW-1185">Reference proteome</keyword>
<evidence type="ECO:0000313" key="6">
    <source>
        <dbReference type="Proteomes" id="UP000715095"/>
    </source>
</evidence>
<dbReference type="Pfam" id="PF22020">
    <property type="entry name" value="RlmL_1st"/>
    <property type="match status" value="1"/>
</dbReference>
<dbReference type="PANTHER" id="PTHR47313:SF1">
    <property type="entry name" value="RIBOSOMAL RNA LARGE SUBUNIT METHYLTRANSFERASE K_L"/>
    <property type="match status" value="1"/>
</dbReference>
<dbReference type="CDD" id="cd11715">
    <property type="entry name" value="THUMP_AdoMetMT"/>
    <property type="match status" value="1"/>
</dbReference>
<dbReference type="InterPro" id="IPR002052">
    <property type="entry name" value="DNA_methylase_N6_adenine_CS"/>
</dbReference>
<feature type="domain" description="THUMP" evidence="4">
    <location>
        <begin position="47"/>
        <end position="158"/>
    </location>
</feature>
<dbReference type="PROSITE" id="PS01261">
    <property type="entry name" value="UPF0020"/>
    <property type="match status" value="1"/>
</dbReference>